<reference evidence="1 2" key="1">
    <citation type="journal article" date="2015" name="Stand. Genomic Sci.">
        <title>Genomic Encyclopedia of Bacterial and Archaeal Type Strains, Phase III: the genomes of soil and plant-associated and newly described type strains.</title>
        <authorList>
            <person name="Whitman W.B."/>
            <person name="Woyke T."/>
            <person name="Klenk H.P."/>
            <person name="Zhou Y."/>
            <person name="Lilburn T.G."/>
            <person name="Beck B.J."/>
            <person name="De Vos P."/>
            <person name="Vandamme P."/>
            <person name="Eisen J.A."/>
            <person name="Garrity G."/>
            <person name="Hugenholtz P."/>
            <person name="Kyrpides N.C."/>
        </authorList>
    </citation>
    <scope>NUCLEOTIDE SEQUENCE [LARGE SCALE GENOMIC DNA]</scope>
    <source>
        <strain evidence="1 2">CGMCC 1.5364</strain>
    </source>
</reference>
<evidence type="ECO:0000313" key="2">
    <source>
        <dbReference type="Proteomes" id="UP000316225"/>
    </source>
</evidence>
<evidence type="ECO:0000313" key="1">
    <source>
        <dbReference type="EMBL" id="TWI32769.1"/>
    </source>
</evidence>
<dbReference type="Proteomes" id="UP000316225">
    <property type="component" value="Unassembled WGS sequence"/>
</dbReference>
<sequence>MFFHRARRMERVLDAVRDFRQEAAVIAARLDLAERLILELLAWAPPEEQARITAEWEASK</sequence>
<protein>
    <submittedName>
        <fullName evidence="1">Uncharacterized protein</fullName>
    </submittedName>
</protein>
<proteinExistence type="predicted"/>
<dbReference type="AlphaFoldDB" id="A0A562NKM9"/>
<keyword evidence="2" id="KW-1185">Reference proteome</keyword>
<accession>A0A562NKM9</accession>
<name>A0A562NKM9_9RHOB</name>
<dbReference type="EMBL" id="VLKU01000008">
    <property type="protein sequence ID" value="TWI32769.1"/>
    <property type="molecule type" value="Genomic_DNA"/>
</dbReference>
<organism evidence="1 2">
    <name type="scientific">Paracoccus sulfuroxidans</name>
    <dbReference type="NCBI Taxonomy" id="384678"/>
    <lineage>
        <taxon>Bacteria</taxon>
        <taxon>Pseudomonadati</taxon>
        <taxon>Pseudomonadota</taxon>
        <taxon>Alphaproteobacteria</taxon>
        <taxon>Rhodobacterales</taxon>
        <taxon>Paracoccaceae</taxon>
        <taxon>Paracoccus</taxon>
    </lineage>
</organism>
<gene>
    <name evidence="1" type="ORF">IQ24_02644</name>
</gene>
<comment type="caution">
    <text evidence="1">The sequence shown here is derived from an EMBL/GenBank/DDBJ whole genome shotgun (WGS) entry which is preliminary data.</text>
</comment>
<dbReference type="RefSeq" id="WP_145398570.1">
    <property type="nucleotide sequence ID" value="NZ_VLKU01000008.1"/>
</dbReference>